<dbReference type="SUPFAM" id="SSF46689">
    <property type="entry name" value="Homeodomain-like"/>
    <property type="match status" value="2"/>
</dbReference>
<dbReference type="Gene3D" id="1.10.10.60">
    <property type="entry name" value="Homeodomain-like"/>
    <property type="match status" value="2"/>
</dbReference>
<gene>
    <name evidence="5" type="ORF">AM231_16195</name>
</gene>
<dbReference type="InterPro" id="IPR009057">
    <property type="entry name" value="Homeodomain-like_sf"/>
</dbReference>
<keyword evidence="1" id="KW-0805">Transcription regulation</keyword>
<dbReference type="InterPro" id="IPR018062">
    <property type="entry name" value="HTH_AraC-typ_CS"/>
</dbReference>
<reference evidence="6" key="1">
    <citation type="submission" date="2015-08" db="EMBL/GenBank/DDBJ databases">
        <title>Genome sequencing project for genomic taxonomy and phylogenomics of Bacillus-like bacteria.</title>
        <authorList>
            <person name="Liu B."/>
            <person name="Wang J."/>
            <person name="Zhu Y."/>
            <person name="Liu G."/>
            <person name="Chen Q."/>
            <person name="Chen Z."/>
            <person name="Lan J."/>
            <person name="Che J."/>
            <person name="Ge C."/>
            <person name="Shi H."/>
            <person name="Pan Z."/>
            <person name="Liu X."/>
        </authorList>
    </citation>
    <scope>NUCLEOTIDE SEQUENCE [LARGE SCALE GENOMIC DNA]</scope>
    <source>
        <strain evidence="6">FJAT-22460</strain>
    </source>
</reference>
<evidence type="ECO:0000313" key="5">
    <source>
        <dbReference type="EMBL" id="KOR90517.1"/>
    </source>
</evidence>
<dbReference type="InterPro" id="IPR018060">
    <property type="entry name" value="HTH_AraC"/>
</dbReference>
<name>A0A0M1P7Y8_9BACL</name>
<protein>
    <submittedName>
        <fullName evidence="5">AraC family transcriptional regulator</fullName>
    </submittedName>
</protein>
<evidence type="ECO:0000256" key="3">
    <source>
        <dbReference type="ARBA" id="ARBA00023163"/>
    </source>
</evidence>
<accession>A0A0M1P7Y8</accession>
<dbReference type="Proteomes" id="UP000036932">
    <property type="component" value="Unassembled WGS sequence"/>
</dbReference>
<sequence length="275" mass="32362">MKNERSGHEAIQQMLLNMQVQIWEAERTQCWPEWKEFDYTVSYNKLYFILDGEGWVKIGDEELYPVPGQLVLMPARTRQSYSVISGRPYLKYWSHFSATVGDSDVFSWLNVPYCYDLSGSAEMPALFQQLVDSHRSESIAARLREKSVMLEILSRVFEHQQPQIHADKMEDMGRLHKVQQYIKNHLHEEITLEQMAGTLHLHPNYFIKYFKRHFGITPQKYLSLKRMEQAKLMLRTTPLSIKEIADATGFESANYFSKTFRKEVGYSPSEYRNNI</sequence>
<dbReference type="Pfam" id="PF12833">
    <property type="entry name" value="HTH_18"/>
    <property type="match status" value="1"/>
</dbReference>
<keyword evidence="6" id="KW-1185">Reference proteome</keyword>
<evidence type="ECO:0000313" key="6">
    <source>
        <dbReference type="Proteomes" id="UP000036932"/>
    </source>
</evidence>
<dbReference type="SUPFAM" id="SSF51215">
    <property type="entry name" value="Regulatory protein AraC"/>
    <property type="match status" value="1"/>
</dbReference>
<dbReference type="PROSITE" id="PS01124">
    <property type="entry name" value="HTH_ARAC_FAMILY_2"/>
    <property type="match status" value="1"/>
</dbReference>
<dbReference type="SMART" id="SM00342">
    <property type="entry name" value="HTH_ARAC"/>
    <property type="match status" value="1"/>
</dbReference>
<evidence type="ECO:0000256" key="1">
    <source>
        <dbReference type="ARBA" id="ARBA00023015"/>
    </source>
</evidence>
<dbReference type="GO" id="GO:0043565">
    <property type="term" value="F:sequence-specific DNA binding"/>
    <property type="evidence" value="ECO:0007669"/>
    <property type="project" value="InterPro"/>
</dbReference>
<dbReference type="PROSITE" id="PS00041">
    <property type="entry name" value="HTH_ARAC_FAMILY_1"/>
    <property type="match status" value="1"/>
</dbReference>
<feature type="domain" description="HTH araC/xylS-type" evidence="4">
    <location>
        <begin position="176"/>
        <end position="274"/>
    </location>
</feature>
<dbReference type="InterPro" id="IPR020449">
    <property type="entry name" value="Tscrpt_reg_AraC-type_HTH"/>
</dbReference>
<dbReference type="PANTHER" id="PTHR43280">
    <property type="entry name" value="ARAC-FAMILY TRANSCRIPTIONAL REGULATOR"/>
    <property type="match status" value="1"/>
</dbReference>
<dbReference type="PATRIC" id="fig|1705565.3.peg.5324"/>
<keyword evidence="2" id="KW-0238">DNA-binding</keyword>
<dbReference type="InterPro" id="IPR003313">
    <property type="entry name" value="AraC-bd"/>
</dbReference>
<dbReference type="OrthoDB" id="9780667at2"/>
<proteinExistence type="predicted"/>
<dbReference type="PANTHER" id="PTHR43280:SF2">
    <property type="entry name" value="HTH-TYPE TRANSCRIPTIONAL REGULATOR EXSA"/>
    <property type="match status" value="1"/>
</dbReference>
<comment type="caution">
    <text evidence="5">The sequence shown here is derived from an EMBL/GenBank/DDBJ whole genome shotgun (WGS) entry which is preliminary data.</text>
</comment>
<organism evidence="5 6">
    <name type="scientific">Paenibacillus solani</name>
    <dbReference type="NCBI Taxonomy" id="1705565"/>
    <lineage>
        <taxon>Bacteria</taxon>
        <taxon>Bacillati</taxon>
        <taxon>Bacillota</taxon>
        <taxon>Bacilli</taxon>
        <taxon>Bacillales</taxon>
        <taxon>Paenibacillaceae</taxon>
        <taxon>Paenibacillus</taxon>
    </lineage>
</organism>
<dbReference type="PRINTS" id="PR00032">
    <property type="entry name" value="HTHARAC"/>
</dbReference>
<dbReference type="Pfam" id="PF02311">
    <property type="entry name" value="AraC_binding"/>
    <property type="match status" value="1"/>
</dbReference>
<dbReference type="AlphaFoldDB" id="A0A0M1P7Y8"/>
<dbReference type="EMBL" id="LIUT01000001">
    <property type="protein sequence ID" value="KOR90517.1"/>
    <property type="molecule type" value="Genomic_DNA"/>
</dbReference>
<evidence type="ECO:0000259" key="4">
    <source>
        <dbReference type="PROSITE" id="PS01124"/>
    </source>
</evidence>
<dbReference type="Gene3D" id="2.60.120.280">
    <property type="entry name" value="Regulatory protein AraC"/>
    <property type="match status" value="1"/>
</dbReference>
<evidence type="ECO:0000256" key="2">
    <source>
        <dbReference type="ARBA" id="ARBA00023125"/>
    </source>
</evidence>
<keyword evidence="3" id="KW-0804">Transcription</keyword>
<dbReference type="InterPro" id="IPR037923">
    <property type="entry name" value="HTH-like"/>
</dbReference>
<dbReference type="GO" id="GO:0003700">
    <property type="term" value="F:DNA-binding transcription factor activity"/>
    <property type="evidence" value="ECO:0007669"/>
    <property type="project" value="InterPro"/>
</dbReference>